<dbReference type="Gene3D" id="3.40.50.200">
    <property type="entry name" value="Peptidase S8/S53 domain"/>
    <property type="match status" value="2"/>
</dbReference>
<feature type="chain" id="PRO_5019027931" evidence="8">
    <location>
        <begin position="25"/>
        <end position="679"/>
    </location>
</feature>
<evidence type="ECO:0000256" key="8">
    <source>
        <dbReference type="SAM" id="SignalP"/>
    </source>
</evidence>
<evidence type="ECO:0000259" key="10">
    <source>
        <dbReference type="Pfam" id="PF05922"/>
    </source>
</evidence>
<evidence type="ECO:0000259" key="9">
    <source>
        <dbReference type="Pfam" id="PF00082"/>
    </source>
</evidence>
<organism evidence="12 13">
    <name type="scientific">Vitis vinifera</name>
    <name type="common">Grape</name>
    <dbReference type="NCBI Taxonomy" id="29760"/>
    <lineage>
        <taxon>Eukaryota</taxon>
        <taxon>Viridiplantae</taxon>
        <taxon>Streptophyta</taxon>
        <taxon>Embryophyta</taxon>
        <taxon>Tracheophyta</taxon>
        <taxon>Spermatophyta</taxon>
        <taxon>Magnoliopsida</taxon>
        <taxon>eudicotyledons</taxon>
        <taxon>Gunneridae</taxon>
        <taxon>Pentapetalae</taxon>
        <taxon>rosids</taxon>
        <taxon>Vitales</taxon>
        <taxon>Vitaceae</taxon>
        <taxon>Viteae</taxon>
        <taxon>Vitis</taxon>
    </lineage>
</organism>
<dbReference type="CDD" id="cd04852">
    <property type="entry name" value="Peptidases_S8_3"/>
    <property type="match status" value="1"/>
</dbReference>
<gene>
    <name evidence="12" type="primary">SBT4.9</name>
    <name evidence="12" type="ORF">CK203_058481</name>
</gene>
<evidence type="ECO:0000313" key="12">
    <source>
        <dbReference type="EMBL" id="RVW97535.1"/>
    </source>
</evidence>
<proteinExistence type="inferred from homology"/>
<keyword evidence="4 7" id="KW-0378">Hydrolase</keyword>
<feature type="domain" description="Inhibitor I9" evidence="10">
    <location>
        <begin position="52"/>
        <end position="128"/>
    </location>
</feature>
<feature type="active site" description="Charge relay system" evidence="6 7">
    <location>
        <position position="223"/>
    </location>
</feature>
<dbReference type="PANTHER" id="PTHR10795">
    <property type="entry name" value="PROPROTEIN CONVERTASE SUBTILISIN/KEXIN"/>
    <property type="match status" value="1"/>
</dbReference>
<feature type="active site" description="Charge relay system" evidence="6 7">
    <location>
        <position position="471"/>
    </location>
</feature>
<feature type="domain" description="Subtilisin-like protease fibronectin type-III" evidence="11">
    <location>
        <begin position="577"/>
        <end position="672"/>
    </location>
</feature>
<dbReference type="InterPro" id="IPR015500">
    <property type="entry name" value="Peptidase_S8_subtilisin-rel"/>
</dbReference>
<dbReference type="PROSITE" id="PS51892">
    <property type="entry name" value="SUBTILASE"/>
    <property type="match status" value="1"/>
</dbReference>
<evidence type="ECO:0000256" key="2">
    <source>
        <dbReference type="ARBA" id="ARBA00022670"/>
    </source>
</evidence>
<dbReference type="InterPro" id="IPR023828">
    <property type="entry name" value="Peptidase_S8_Ser-AS"/>
</dbReference>
<dbReference type="InterPro" id="IPR036852">
    <property type="entry name" value="Peptidase_S8/S53_dom_sf"/>
</dbReference>
<reference evidence="12 13" key="1">
    <citation type="journal article" date="2018" name="PLoS Genet.">
        <title>Population sequencing reveals clonal diversity and ancestral inbreeding in the grapevine cultivar Chardonnay.</title>
        <authorList>
            <person name="Roach M.J."/>
            <person name="Johnson D.L."/>
            <person name="Bohlmann J."/>
            <person name="van Vuuren H.J."/>
            <person name="Jones S.J."/>
            <person name="Pretorius I.S."/>
            <person name="Schmidt S.A."/>
            <person name="Borneman A.R."/>
        </authorList>
    </citation>
    <scope>NUCLEOTIDE SEQUENCE [LARGE SCALE GENOMIC DNA]</scope>
    <source>
        <strain evidence="13">cv. Chardonnay</strain>
        <tissue evidence="12">Leaf</tissue>
    </source>
</reference>
<dbReference type="Gene3D" id="3.30.70.80">
    <property type="entry name" value="Peptidase S8 propeptide/proteinase inhibitor I9"/>
    <property type="match status" value="1"/>
</dbReference>
<dbReference type="Proteomes" id="UP000288805">
    <property type="component" value="Unassembled WGS sequence"/>
</dbReference>
<comment type="caution">
    <text evidence="12">The sequence shown here is derived from an EMBL/GenBank/DDBJ whole genome shotgun (WGS) entry which is preliminary data.</text>
</comment>
<comment type="similarity">
    <text evidence="1 7">Belongs to the peptidase S8 family.</text>
</comment>
<feature type="domain" description="Peptidase S8/S53" evidence="9">
    <location>
        <begin position="151"/>
        <end position="522"/>
    </location>
</feature>
<dbReference type="Pfam" id="PF17766">
    <property type="entry name" value="fn3_6"/>
    <property type="match status" value="1"/>
</dbReference>
<keyword evidence="2 7" id="KW-0645">Protease</keyword>
<dbReference type="InterPro" id="IPR000209">
    <property type="entry name" value="Peptidase_S8/S53_dom"/>
</dbReference>
<dbReference type="Gene3D" id="3.50.30.30">
    <property type="match status" value="2"/>
</dbReference>
<dbReference type="InterPro" id="IPR034197">
    <property type="entry name" value="Peptidases_S8_3"/>
</dbReference>
<keyword evidence="3 8" id="KW-0732">Signal</keyword>
<dbReference type="InterPro" id="IPR010259">
    <property type="entry name" value="S8pro/Inhibitor_I9"/>
</dbReference>
<evidence type="ECO:0000313" key="13">
    <source>
        <dbReference type="Proteomes" id="UP000288805"/>
    </source>
</evidence>
<dbReference type="GO" id="GO:0006508">
    <property type="term" value="P:proteolysis"/>
    <property type="evidence" value="ECO:0007669"/>
    <property type="project" value="UniProtKB-KW"/>
</dbReference>
<evidence type="ECO:0000256" key="4">
    <source>
        <dbReference type="ARBA" id="ARBA00022801"/>
    </source>
</evidence>
<protein>
    <submittedName>
        <fullName evidence="12">Subtilisin-like protease SBT4.9</fullName>
    </submittedName>
</protein>
<evidence type="ECO:0000256" key="3">
    <source>
        <dbReference type="ARBA" id="ARBA00022729"/>
    </source>
</evidence>
<dbReference type="InterPro" id="IPR041469">
    <property type="entry name" value="Subtilisin-like_FN3"/>
</dbReference>
<evidence type="ECO:0000256" key="7">
    <source>
        <dbReference type="PROSITE-ProRule" id="PRU01240"/>
    </source>
</evidence>
<dbReference type="Pfam" id="PF00082">
    <property type="entry name" value="Peptidase_S8"/>
    <property type="match status" value="1"/>
</dbReference>
<dbReference type="CDD" id="cd02120">
    <property type="entry name" value="PA_subtilisin_like"/>
    <property type="match status" value="1"/>
</dbReference>
<evidence type="ECO:0000256" key="6">
    <source>
        <dbReference type="PIRSR" id="PIRSR615500-1"/>
    </source>
</evidence>
<feature type="signal peptide" evidence="8">
    <location>
        <begin position="1"/>
        <end position="24"/>
    </location>
</feature>
<evidence type="ECO:0000259" key="11">
    <source>
        <dbReference type="Pfam" id="PF17766"/>
    </source>
</evidence>
<dbReference type="GO" id="GO:0004252">
    <property type="term" value="F:serine-type endopeptidase activity"/>
    <property type="evidence" value="ECO:0007669"/>
    <property type="project" value="UniProtKB-UniRule"/>
</dbReference>
<name>A0A438ILN9_VITVI</name>
<dbReference type="Pfam" id="PF05922">
    <property type="entry name" value="Inhibitor_I9"/>
    <property type="match status" value="1"/>
</dbReference>
<dbReference type="EMBL" id="QGNW01000100">
    <property type="protein sequence ID" value="RVW97535.1"/>
    <property type="molecule type" value="Genomic_DNA"/>
</dbReference>
<feature type="active site" description="Charge relay system" evidence="6 7">
    <location>
        <position position="159"/>
    </location>
</feature>
<keyword evidence="5 7" id="KW-0720">Serine protease</keyword>
<evidence type="ECO:0000256" key="1">
    <source>
        <dbReference type="ARBA" id="ARBA00011073"/>
    </source>
</evidence>
<sequence length="679" mass="72020">MAPPLSWLLFITLTCSTLLISCTASEEDREADDPSLSLALLPCTFANLWLQVYIVYMGDLPKGGALSLSSFHTNMLQEVVGSSSASKYLLHSYKKSFNGFVAELTKEEMKRLSAMKGVVSVFPNEKKQLLTTRSWDFMGFPQKATRNTTESDIVVGVLDSGIWPESASFNDKGFGPPPSKWKGTCDSSANFTCNNKIIGARYYRSSGSIPEGEFESARDANGHGTHTASTAAGGIVDDASLLGVASGTARGGVPSARIAMYKICWSDGCSSADILAAFDDAIADGVDVISLSVGGSSPNDYFQDSIAIGAFHSMKNGILTSNSAGNSGPDLASITNFSPWSLSVAASTIDRKFLTKLVLGDNQDSISLNTFKMEDMLPIIYAGDAPNKAGGFTGSESRYCYEDSLDKSLVTGKIVLCDETSQGQRYWLPEQPPDITAPGVQILAAWAEASPLTDVPGDERVAKYNIISGTSMSCPHASGAAAYVKSFHPTWSPAAIKSALMTTATPMNVKTNTDLEFAYGAGHLNPVKAANPGLVYDAGAADYVKFLCGQGYSTENLRLITGDSSTCTKATNGTVWDLNYPSFALSISAGETVTRTFTRTVTNVGSPVSTYKVKVTAPPGLTVKVEPPVLTFKSVGQRQTFTVTATAAGNESILSGSLVWDDGVFQVRSPIVAFAPAFK</sequence>
<dbReference type="AlphaFoldDB" id="A0A438ILN9"/>
<evidence type="ECO:0000256" key="5">
    <source>
        <dbReference type="ARBA" id="ARBA00022825"/>
    </source>
</evidence>
<dbReference type="InterPro" id="IPR045051">
    <property type="entry name" value="SBT"/>
</dbReference>
<dbReference type="InterPro" id="IPR037045">
    <property type="entry name" value="S8pro/Inhibitor_I9_sf"/>
</dbReference>
<dbReference type="SUPFAM" id="SSF52743">
    <property type="entry name" value="Subtilisin-like"/>
    <property type="match status" value="1"/>
</dbReference>
<dbReference type="PRINTS" id="PR00723">
    <property type="entry name" value="SUBTILISIN"/>
</dbReference>
<dbReference type="PROSITE" id="PS00138">
    <property type="entry name" value="SUBTILASE_SER"/>
    <property type="match status" value="1"/>
</dbReference>
<accession>A0A438ILN9</accession>
<dbReference type="Gene3D" id="2.60.40.2310">
    <property type="match status" value="1"/>
</dbReference>